<dbReference type="GO" id="GO:0008168">
    <property type="term" value="F:methyltransferase activity"/>
    <property type="evidence" value="ECO:0007669"/>
    <property type="project" value="UniProtKB-KW"/>
</dbReference>
<dbReference type="InterPro" id="IPR052190">
    <property type="entry name" value="Euk-Arch_PrmC-MTase"/>
</dbReference>
<evidence type="ECO:0000256" key="4">
    <source>
        <dbReference type="ARBA" id="ARBA00022691"/>
    </source>
</evidence>
<dbReference type="Gene3D" id="3.40.50.150">
    <property type="entry name" value="Vaccinia Virus protein VP39"/>
    <property type="match status" value="1"/>
</dbReference>
<comment type="similarity">
    <text evidence="1">Belongs to the eukaryotic/archaeal PrmC-related family.</text>
</comment>
<dbReference type="PANTHER" id="PTHR45875">
    <property type="entry name" value="METHYLTRANSFERASE N6AMT1"/>
    <property type="match status" value="1"/>
</dbReference>
<sequence>MTAARERTQTLINVDAGVYVPQEDSFLLRDEISSRSNMAGARVLDLCTGSGIAAIEAARMGARDVVAYDISADALACASANAVANGVQVDVRLGTIADALRQARFDFVVSNPPYVPSPEPPVGAGVHRAWDAGDCGRVVLDPLCTRAAELLAPEGVLLVVQSEFSGVDDSLRQLRSSGLVSDVIRTTTIDFGPVMQSRASWMEETGRIAPGCRREELVLIEARRRATR</sequence>
<protein>
    <submittedName>
        <fullName evidence="6">HemK2/MTQ2 family protein methyltransferase</fullName>
        <ecNumber evidence="6">2.1.1.-</ecNumber>
    </submittedName>
</protein>
<evidence type="ECO:0000313" key="7">
    <source>
        <dbReference type="Proteomes" id="UP001432000"/>
    </source>
</evidence>
<dbReference type="NCBIfam" id="TIGR00537">
    <property type="entry name" value="hemK_rel_arch"/>
    <property type="match status" value="1"/>
</dbReference>
<feature type="domain" description="Methyltransferase small" evidence="5">
    <location>
        <begin position="35"/>
        <end position="173"/>
    </location>
</feature>
<evidence type="ECO:0000256" key="3">
    <source>
        <dbReference type="ARBA" id="ARBA00022679"/>
    </source>
</evidence>
<dbReference type="EC" id="2.1.1.-" evidence="6"/>
<gene>
    <name evidence="6" type="ORF">WDS16_27845</name>
</gene>
<dbReference type="PROSITE" id="PS00092">
    <property type="entry name" value="N6_MTASE"/>
    <property type="match status" value="1"/>
</dbReference>
<keyword evidence="2 6" id="KW-0489">Methyltransferase</keyword>
<organism evidence="6 7">
    <name type="scientific">Rhodococcus sovatensis</name>
    <dbReference type="NCBI Taxonomy" id="1805840"/>
    <lineage>
        <taxon>Bacteria</taxon>
        <taxon>Bacillati</taxon>
        <taxon>Actinomycetota</taxon>
        <taxon>Actinomycetes</taxon>
        <taxon>Mycobacteriales</taxon>
        <taxon>Nocardiaceae</taxon>
        <taxon>Rhodococcus</taxon>
    </lineage>
</organism>
<dbReference type="InterPro" id="IPR002052">
    <property type="entry name" value="DNA_methylase_N6_adenine_CS"/>
</dbReference>
<keyword evidence="7" id="KW-1185">Reference proteome</keyword>
<dbReference type="Pfam" id="PF05175">
    <property type="entry name" value="MTS"/>
    <property type="match status" value="1"/>
</dbReference>
<evidence type="ECO:0000313" key="6">
    <source>
        <dbReference type="EMBL" id="WXG68938.1"/>
    </source>
</evidence>
<dbReference type="InterPro" id="IPR029063">
    <property type="entry name" value="SAM-dependent_MTases_sf"/>
</dbReference>
<reference evidence="6 7" key="1">
    <citation type="submission" date="2024-03" db="EMBL/GenBank/DDBJ databases">
        <title>Natural products discovery in diverse microorganisms through a two-stage MS feature dereplication strategy.</title>
        <authorList>
            <person name="Zhang R."/>
        </authorList>
    </citation>
    <scope>NUCLEOTIDE SEQUENCE [LARGE SCALE GENOMIC DNA]</scope>
    <source>
        <strain evidence="6 7">18930</strain>
    </source>
</reference>
<dbReference type="InterPro" id="IPR007848">
    <property type="entry name" value="Small_mtfrase_dom"/>
</dbReference>
<evidence type="ECO:0000259" key="5">
    <source>
        <dbReference type="Pfam" id="PF05175"/>
    </source>
</evidence>
<dbReference type="PANTHER" id="PTHR45875:SF1">
    <property type="entry name" value="METHYLTRANSFERASE N6AMT1"/>
    <property type="match status" value="1"/>
</dbReference>
<dbReference type="CDD" id="cd02440">
    <property type="entry name" value="AdoMet_MTases"/>
    <property type="match status" value="1"/>
</dbReference>
<dbReference type="SUPFAM" id="SSF53335">
    <property type="entry name" value="S-adenosyl-L-methionine-dependent methyltransferases"/>
    <property type="match status" value="1"/>
</dbReference>
<dbReference type="InterPro" id="IPR004557">
    <property type="entry name" value="PrmC-related"/>
</dbReference>
<accession>A0ABZ2PM15</accession>
<proteinExistence type="inferred from homology"/>
<keyword evidence="4" id="KW-0949">S-adenosyl-L-methionine</keyword>
<dbReference type="GO" id="GO:0032259">
    <property type="term" value="P:methylation"/>
    <property type="evidence" value="ECO:0007669"/>
    <property type="project" value="UniProtKB-KW"/>
</dbReference>
<evidence type="ECO:0000256" key="2">
    <source>
        <dbReference type="ARBA" id="ARBA00022603"/>
    </source>
</evidence>
<name>A0ABZ2PM15_9NOCA</name>
<dbReference type="EMBL" id="CP147846">
    <property type="protein sequence ID" value="WXG68938.1"/>
    <property type="molecule type" value="Genomic_DNA"/>
</dbReference>
<dbReference type="RefSeq" id="WP_338889460.1">
    <property type="nucleotide sequence ID" value="NZ_CP147846.1"/>
</dbReference>
<keyword evidence="3 6" id="KW-0808">Transferase</keyword>
<evidence type="ECO:0000256" key="1">
    <source>
        <dbReference type="ARBA" id="ARBA00006149"/>
    </source>
</evidence>
<dbReference type="Proteomes" id="UP001432000">
    <property type="component" value="Chromosome"/>
</dbReference>